<feature type="non-terminal residue" evidence="2">
    <location>
        <position position="391"/>
    </location>
</feature>
<proteinExistence type="predicted"/>
<feature type="compositionally biased region" description="Basic and acidic residues" evidence="1">
    <location>
        <begin position="360"/>
        <end position="373"/>
    </location>
</feature>
<organism evidence="2">
    <name type="scientific">uncultured Nocardioides sp</name>
    <dbReference type="NCBI Taxonomy" id="198441"/>
    <lineage>
        <taxon>Bacteria</taxon>
        <taxon>Bacillati</taxon>
        <taxon>Actinomycetota</taxon>
        <taxon>Actinomycetes</taxon>
        <taxon>Propionibacteriales</taxon>
        <taxon>Nocardioidaceae</taxon>
        <taxon>Nocardioides</taxon>
        <taxon>environmental samples</taxon>
    </lineage>
</organism>
<feature type="compositionally biased region" description="Gly residues" evidence="1">
    <location>
        <begin position="76"/>
        <end position="85"/>
    </location>
</feature>
<feature type="compositionally biased region" description="Basic residues" evidence="1">
    <location>
        <begin position="261"/>
        <end position="272"/>
    </location>
</feature>
<reference evidence="2" key="1">
    <citation type="submission" date="2020-02" db="EMBL/GenBank/DDBJ databases">
        <authorList>
            <person name="Meier V. D."/>
        </authorList>
    </citation>
    <scope>NUCLEOTIDE SEQUENCE</scope>
    <source>
        <strain evidence="2">AVDCRST_MAG06</strain>
    </source>
</reference>
<feature type="region of interest" description="Disordered" evidence="1">
    <location>
        <begin position="1"/>
        <end position="89"/>
    </location>
</feature>
<feature type="compositionally biased region" description="Basic residues" evidence="1">
    <location>
        <begin position="42"/>
        <end position="67"/>
    </location>
</feature>
<keyword evidence="2" id="KW-0560">Oxidoreductase</keyword>
<gene>
    <name evidence="2" type="ORF">AVDCRST_MAG06-949</name>
</gene>
<feature type="region of interest" description="Disordered" evidence="1">
    <location>
        <begin position="108"/>
        <end position="391"/>
    </location>
</feature>
<name>A0A6J4N8U4_9ACTN</name>
<evidence type="ECO:0000256" key="1">
    <source>
        <dbReference type="SAM" id="MobiDB-lite"/>
    </source>
</evidence>
<dbReference type="EMBL" id="CADCUP010000067">
    <property type="protein sequence ID" value="CAA9381025.1"/>
    <property type="molecule type" value="Genomic_DNA"/>
</dbReference>
<feature type="compositionally biased region" description="Basic and acidic residues" evidence="1">
    <location>
        <begin position="318"/>
        <end position="329"/>
    </location>
</feature>
<sequence>ECQPRPAHRRSHRPAQARARRRDHRAGAPVERGRGERDVPPRRVRHARRARCPRAAVRRGARWRRPALRGLPPGPGGAGLGVGQRRGGHERARPLLLRAGLLRHRRAEGALAPRHARRRPAGRVLPLRGARRLRPGGHAHDGAARRRRLRAQRRQGVDHPRGPGRLLQGDGAHQRRARRPPRDLLLPGARRHRGPERGQPGAEDGPDRLDHRHDALRRRPGAGRPSPRRGGRRAQDRARGAGRRPPGHRRGGGGAGPGRPRPGRRVRPRAAHLRAADHRPPGPGLRARRHGGRGADRPGDDPARRPPQGPRAAVLPGGEHRQAGRDRQRHEGHHGRRAGARRLRLHPRLPRRALHARGQGHADLRGDQPDPAHGHRPLARQGRRRQPAPRL</sequence>
<feature type="compositionally biased region" description="Basic and acidic residues" evidence="1">
    <location>
        <begin position="293"/>
        <end position="304"/>
    </location>
</feature>
<dbReference type="GO" id="GO:0016937">
    <property type="term" value="F:short-chain fatty acyl-CoA dehydrogenase activity"/>
    <property type="evidence" value="ECO:0007669"/>
    <property type="project" value="UniProtKB-EC"/>
</dbReference>
<feature type="compositionally biased region" description="Basic residues" evidence="1">
    <location>
        <begin position="374"/>
        <end position="391"/>
    </location>
</feature>
<feature type="compositionally biased region" description="Basic residues" evidence="1">
    <location>
        <begin position="240"/>
        <end position="251"/>
    </location>
</feature>
<feature type="compositionally biased region" description="Basic and acidic residues" evidence="1">
    <location>
        <begin position="31"/>
        <end position="41"/>
    </location>
</feature>
<feature type="non-terminal residue" evidence="2">
    <location>
        <position position="1"/>
    </location>
</feature>
<evidence type="ECO:0000313" key="2">
    <source>
        <dbReference type="EMBL" id="CAA9381025.1"/>
    </source>
</evidence>
<accession>A0A6J4N8U4</accession>
<feature type="compositionally biased region" description="Basic residues" evidence="1">
    <location>
        <begin position="1"/>
        <end position="24"/>
    </location>
</feature>
<dbReference type="AlphaFoldDB" id="A0A6J4N8U4"/>
<dbReference type="EC" id="1.3.8.1" evidence="2"/>
<feature type="compositionally biased region" description="Basic residues" evidence="1">
    <location>
        <begin position="214"/>
        <end position="232"/>
    </location>
</feature>
<protein>
    <submittedName>
        <fullName evidence="2">Acyl-CoA dehydrogenase, short-chain specific</fullName>
        <ecNumber evidence="2">1.3.8.1</ecNumber>
    </submittedName>
</protein>
<feature type="compositionally biased region" description="Basic residues" evidence="1">
    <location>
        <begin position="330"/>
        <end position="355"/>
    </location>
</feature>